<dbReference type="AlphaFoldDB" id="A0A482PLZ9"/>
<evidence type="ECO:0000313" key="2">
    <source>
        <dbReference type="EMBL" id="QBY31945.1"/>
    </source>
</evidence>
<organism evidence="2">
    <name type="scientific">Citrobacter rodentium</name>
    <dbReference type="NCBI Taxonomy" id="67825"/>
    <lineage>
        <taxon>Bacteria</taxon>
        <taxon>Pseudomonadati</taxon>
        <taxon>Pseudomonadota</taxon>
        <taxon>Gammaproteobacteria</taxon>
        <taxon>Enterobacterales</taxon>
        <taxon>Enterobacteriaceae</taxon>
        <taxon>Citrobacter</taxon>
    </lineage>
</organism>
<feature type="domain" description="DUF4765" evidence="1">
    <location>
        <begin position="2"/>
        <end position="71"/>
    </location>
</feature>
<evidence type="ECO:0000259" key="1">
    <source>
        <dbReference type="Pfam" id="PF15962"/>
    </source>
</evidence>
<name>A0A482PLZ9_CITRO</name>
<dbReference type="EMBL" id="CP038008">
    <property type="protein sequence ID" value="QBY31945.1"/>
    <property type="molecule type" value="Genomic_DNA"/>
</dbReference>
<sequence>MLPEYTSDLSVADRFSREHYLIVVKVKAKYITRGSVTESGWVIDKTAPVEPLAIIDRTFGMKENISMVNASK</sequence>
<accession>A0A482PLZ9</accession>
<gene>
    <name evidence="2" type="ORF">E2R62_02540</name>
</gene>
<protein>
    <submittedName>
        <fullName evidence="2">DUF4765 family protein</fullName>
    </submittedName>
</protein>
<proteinExistence type="predicted"/>
<dbReference type="InterPro" id="IPR031886">
    <property type="entry name" value="DUF4765"/>
</dbReference>
<reference evidence="2" key="1">
    <citation type="submission" date="2019-03" db="EMBL/GenBank/DDBJ databases">
        <title>Complete genome sequence of enteropathogenic Citrobacter rodentium strain DBS100.</title>
        <authorList>
            <person name="Popov G."/>
            <person name="Fiebig A."/>
            <person name="Shideler S."/>
            <person name="Coombes B."/>
            <person name="Savchenko A."/>
        </authorList>
    </citation>
    <scope>NUCLEOTIDE SEQUENCE</scope>
    <source>
        <strain evidence="2">DBS100</strain>
    </source>
</reference>
<dbReference type="Pfam" id="PF15962">
    <property type="entry name" value="DUF4765"/>
    <property type="match status" value="1"/>
</dbReference>